<dbReference type="InterPro" id="IPR036390">
    <property type="entry name" value="WH_DNA-bd_sf"/>
</dbReference>
<evidence type="ECO:0008006" key="3">
    <source>
        <dbReference type="Google" id="ProtNLM"/>
    </source>
</evidence>
<evidence type="ECO:0000313" key="1">
    <source>
        <dbReference type="EMBL" id="SHI99648.1"/>
    </source>
</evidence>
<protein>
    <recommendedName>
        <fullName evidence="3">Helix-turn-helix domain-containing protein</fullName>
    </recommendedName>
</protein>
<dbReference type="STRING" id="558155.SAMN04487911_10938"/>
<evidence type="ECO:0000313" key="2">
    <source>
        <dbReference type="Proteomes" id="UP000184231"/>
    </source>
</evidence>
<keyword evidence="2" id="KW-1185">Reference proteome</keyword>
<gene>
    <name evidence="1" type="ORF">SAMN04487911_10938</name>
</gene>
<sequence>MKKEQGKNGQRKGQKPYEQMPALQRYIKHTFKEGDFYKKVNHDIILNGSLSIGDKAVYMAILKSCDTKTFRKLPIKEIIKSCGMSEAPVVKSIKVLVDNHFIQSKKTRYESKYKLSEGGKYLKISMKQFEGLKKDYRTYIKRLMAIILSSYNDAIPSYKACSKRTGKISMRLYRELKNKFYKEELYEDDDYDWNYFKINFDAGNYDHLYTDEAKDEMDEDELFEDGAWYTGAENSILEDDKETYNPTRDMILSADVINYLALEEYQSYNSPVINHLAMKGKQSCNTSPCPLIEELQLILDR</sequence>
<dbReference type="InterPro" id="IPR036388">
    <property type="entry name" value="WH-like_DNA-bd_sf"/>
</dbReference>
<dbReference type="RefSeq" id="WP_072764117.1">
    <property type="nucleotide sequence ID" value="NZ_FQYX01000009.1"/>
</dbReference>
<accession>A0A1M6FPG2</accession>
<reference evidence="1 2" key="1">
    <citation type="submission" date="2016-11" db="EMBL/GenBank/DDBJ databases">
        <authorList>
            <person name="Jaros S."/>
            <person name="Januszkiewicz K."/>
            <person name="Wedrychowicz H."/>
        </authorList>
    </citation>
    <scope>NUCLEOTIDE SEQUENCE [LARGE SCALE GENOMIC DNA]</scope>
    <source>
        <strain evidence="1 2">CGMCC 1.8863</strain>
    </source>
</reference>
<dbReference type="SUPFAM" id="SSF46785">
    <property type="entry name" value="Winged helix' DNA-binding domain"/>
    <property type="match status" value="1"/>
</dbReference>
<dbReference type="Proteomes" id="UP000184231">
    <property type="component" value="Unassembled WGS sequence"/>
</dbReference>
<dbReference type="AlphaFoldDB" id="A0A1M6FPG2"/>
<dbReference type="Gene3D" id="1.10.10.10">
    <property type="entry name" value="Winged helix-like DNA-binding domain superfamily/Winged helix DNA-binding domain"/>
    <property type="match status" value="1"/>
</dbReference>
<name>A0A1M6FPG2_9FLAO</name>
<organism evidence="1 2">
    <name type="scientific">Arenibacter nanhaiticus</name>
    <dbReference type="NCBI Taxonomy" id="558155"/>
    <lineage>
        <taxon>Bacteria</taxon>
        <taxon>Pseudomonadati</taxon>
        <taxon>Bacteroidota</taxon>
        <taxon>Flavobacteriia</taxon>
        <taxon>Flavobacteriales</taxon>
        <taxon>Flavobacteriaceae</taxon>
        <taxon>Arenibacter</taxon>
    </lineage>
</organism>
<dbReference type="EMBL" id="FQYX01000009">
    <property type="protein sequence ID" value="SHI99648.1"/>
    <property type="molecule type" value="Genomic_DNA"/>
</dbReference>
<proteinExistence type="predicted"/>